<dbReference type="EMBL" id="CM044706">
    <property type="protein sequence ID" value="KAI5656154.1"/>
    <property type="molecule type" value="Genomic_DNA"/>
</dbReference>
<evidence type="ECO:0000313" key="1">
    <source>
        <dbReference type="EMBL" id="KAI5656154.1"/>
    </source>
</evidence>
<proteinExistence type="predicted"/>
<keyword evidence="2" id="KW-1185">Reference proteome</keyword>
<dbReference type="Proteomes" id="UP001060085">
    <property type="component" value="Linkage Group LG06"/>
</dbReference>
<name>A0ACC0A5S5_CATRO</name>
<accession>A0ACC0A5S5</accession>
<organism evidence="1 2">
    <name type="scientific">Catharanthus roseus</name>
    <name type="common">Madagascar periwinkle</name>
    <name type="synonym">Vinca rosea</name>
    <dbReference type="NCBI Taxonomy" id="4058"/>
    <lineage>
        <taxon>Eukaryota</taxon>
        <taxon>Viridiplantae</taxon>
        <taxon>Streptophyta</taxon>
        <taxon>Embryophyta</taxon>
        <taxon>Tracheophyta</taxon>
        <taxon>Spermatophyta</taxon>
        <taxon>Magnoliopsida</taxon>
        <taxon>eudicotyledons</taxon>
        <taxon>Gunneridae</taxon>
        <taxon>Pentapetalae</taxon>
        <taxon>asterids</taxon>
        <taxon>lamiids</taxon>
        <taxon>Gentianales</taxon>
        <taxon>Apocynaceae</taxon>
        <taxon>Rauvolfioideae</taxon>
        <taxon>Vinceae</taxon>
        <taxon>Catharanthinae</taxon>
        <taxon>Catharanthus</taxon>
    </lineage>
</organism>
<reference evidence="2" key="1">
    <citation type="journal article" date="2023" name="Nat. Plants">
        <title>Single-cell RNA sequencing provides a high-resolution roadmap for understanding the multicellular compartmentation of specialized metabolism.</title>
        <authorList>
            <person name="Sun S."/>
            <person name="Shen X."/>
            <person name="Li Y."/>
            <person name="Li Y."/>
            <person name="Wang S."/>
            <person name="Li R."/>
            <person name="Zhang H."/>
            <person name="Shen G."/>
            <person name="Guo B."/>
            <person name="Wei J."/>
            <person name="Xu J."/>
            <person name="St-Pierre B."/>
            <person name="Chen S."/>
            <person name="Sun C."/>
        </authorList>
    </citation>
    <scope>NUCLEOTIDE SEQUENCE [LARGE SCALE GENOMIC DNA]</scope>
</reference>
<sequence>MDRRSLGHMGQFSRGLITPKKNACPVHIDFGRREDTCNAMRGKDFVDKEQKSLKCGESFVFLAKRNKKSCRKPIKWCVVTKKDHIQQPCHTKIITKASSKRQLSLSLSLCSNGFSTWVSLLHPRYPQQVLNQFINIEEASLDGIMPFWNISPV</sequence>
<comment type="caution">
    <text evidence="1">The sequence shown here is derived from an EMBL/GenBank/DDBJ whole genome shotgun (WGS) entry which is preliminary data.</text>
</comment>
<protein>
    <submittedName>
        <fullName evidence="1">Uncharacterized protein</fullName>
    </submittedName>
</protein>
<gene>
    <name evidence="1" type="ORF">M9H77_24947</name>
</gene>
<evidence type="ECO:0000313" key="2">
    <source>
        <dbReference type="Proteomes" id="UP001060085"/>
    </source>
</evidence>